<dbReference type="Gene3D" id="3.30.160.60">
    <property type="entry name" value="Classic Zinc Finger"/>
    <property type="match status" value="8"/>
</dbReference>
<keyword evidence="9" id="KW-0804">Transcription</keyword>
<keyword evidence="10" id="KW-0539">Nucleus</keyword>
<feature type="compositionally biased region" description="Acidic residues" evidence="12">
    <location>
        <begin position="358"/>
        <end position="372"/>
    </location>
</feature>
<dbReference type="Pfam" id="PF00096">
    <property type="entry name" value="zf-C2H2"/>
    <property type="match status" value="6"/>
</dbReference>
<feature type="domain" description="C2H2-type" evidence="13">
    <location>
        <begin position="475"/>
        <end position="502"/>
    </location>
</feature>
<feature type="domain" description="C2H2-type" evidence="13">
    <location>
        <begin position="637"/>
        <end position="664"/>
    </location>
</feature>
<dbReference type="PROSITE" id="PS00028">
    <property type="entry name" value="ZINC_FINGER_C2H2_1"/>
    <property type="match status" value="11"/>
</dbReference>
<organism evidence="14 15">
    <name type="scientific">Mya arenaria</name>
    <name type="common">Soft-shell clam</name>
    <dbReference type="NCBI Taxonomy" id="6604"/>
    <lineage>
        <taxon>Eukaryota</taxon>
        <taxon>Metazoa</taxon>
        <taxon>Spiralia</taxon>
        <taxon>Lophotrochozoa</taxon>
        <taxon>Mollusca</taxon>
        <taxon>Bivalvia</taxon>
        <taxon>Autobranchia</taxon>
        <taxon>Heteroconchia</taxon>
        <taxon>Euheterodonta</taxon>
        <taxon>Imparidentia</taxon>
        <taxon>Neoheterodontei</taxon>
        <taxon>Myida</taxon>
        <taxon>Myoidea</taxon>
        <taxon>Myidae</taxon>
        <taxon>Mya</taxon>
    </lineage>
</organism>
<keyword evidence="5 11" id="KW-0863">Zinc-finger</keyword>
<dbReference type="PANTHER" id="PTHR24393:SF15">
    <property type="entry name" value="IP01243P-RELATED"/>
    <property type="match status" value="1"/>
</dbReference>
<evidence type="ECO:0000256" key="4">
    <source>
        <dbReference type="ARBA" id="ARBA00022737"/>
    </source>
</evidence>
<name>A0ABY7DIY4_MYAAR</name>
<sequence length="847" mass="95759">MMEVTEKGEVTGVLSEDVSLLLQKATEHLGDAAGEFTFLIQAGEDGATTVQAIPANTLGESVQGDNVDLGNKGNDNDYQKMFYKLLEDFEEKESELQELKEAALQVVIATSQLIFPPARMHIGSLVSTQNVAAALHRCSDHIKHVQKKVAHLQLERSEGNREMLAEQLDKLSQCSNYQSLLADLSSIFGSQGIRPGKIFNQMKSSCHDSSTNHAKQDSKCTQIEPQNSVTENNTNDNIITVTVDDFKKEQEEKAAKAPVRVATRARTRSMVEVKGIGGKHSTHKRSPAVIKAVTRPGEKEIVERLYSCKEETDHDDEDGNGIVEENANDEEIEVNMDAEMLSDGDGDADMEGVEDLEDLESDGGDIQGDTEDQATQTGNDKAATPRGTGSTKCGECGKKFQCEAILKAHMRTHTGEKPFKCDECGAEFRVRSYLIEHMRKHTGEKPFQCKDCDASFSRATEFSIHKRKHNENSVFKCHICEKTLLKKVLYDNHMLKHTANREWKCRLCSFAFYEKQHLKSHMGNVHQVSYDTGKPLEKGMKSPGVQLKKECEICHKMIRVYGMKAHMDIHANNRKYECGVCGAKFIQRGTLKLHMKRHEDVRDHECDHCEKTFVRLAELRTHMKCHAIDENGERVGLKCEHCGKILMRKESYLEHLRIHEGTKNFKCGDCGKEFFTKRTLKSHIKASHEKSVVMFGCEQCGREFDRPAKLTKHMKIHSQNNKEVYKCEVCNETFPSLTGRSLHMKHKHREVYAGMVNKPYDCTVCSKKFKSANGLYQHMKLHEAASVVSEELQIEEIQDIETIIGNENVRFKCTTCNGIYTHDAFKDHECSEQPLPEQEVFLAVKYT</sequence>
<evidence type="ECO:0000256" key="1">
    <source>
        <dbReference type="ARBA" id="ARBA00004123"/>
    </source>
</evidence>
<accession>A0ABY7DIY4</accession>
<keyword evidence="7" id="KW-0805">Transcription regulation</keyword>
<feature type="domain" description="C2H2-type" evidence="13">
    <location>
        <begin position="419"/>
        <end position="446"/>
    </location>
</feature>
<feature type="region of interest" description="Disordered" evidence="12">
    <location>
        <begin position="358"/>
        <end position="392"/>
    </location>
</feature>
<comment type="similarity">
    <text evidence="2">Belongs to the krueppel C2H2-type zinc-finger protein family.</text>
</comment>
<protein>
    <submittedName>
        <fullName evidence="14">ZN234-like protein</fullName>
    </submittedName>
</protein>
<dbReference type="InterPro" id="IPR036236">
    <property type="entry name" value="Znf_C2H2_sf"/>
</dbReference>
<keyword evidence="8" id="KW-0238">DNA-binding</keyword>
<gene>
    <name evidence="14" type="ORF">MAR_030341</name>
</gene>
<dbReference type="EMBL" id="CP111013">
    <property type="protein sequence ID" value="WAQ97651.1"/>
    <property type="molecule type" value="Genomic_DNA"/>
</dbReference>
<feature type="domain" description="C2H2-type" evidence="13">
    <location>
        <begin position="725"/>
        <end position="748"/>
    </location>
</feature>
<dbReference type="SUPFAM" id="SSF57667">
    <property type="entry name" value="beta-beta-alpha zinc fingers"/>
    <property type="match status" value="7"/>
</dbReference>
<feature type="domain" description="C2H2-type" evidence="13">
    <location>
        <begin position="665"/>
        <end position="688"/>
    </location>
</feature>
<keyword evidence="4" id="KW-0677">Repeat</keyword>
<feature type="domain" description="C2H2-type" evidence="13">
    <location>
        <begin position="576"/>
        <end position="603"/>
    </location>
</feature>
<feature type="domain" description="C2H2-type" evidence="13">
    <location>
        <begin position="447"/>
        <end position="474"/>
    </location>
</feature>
<keyword evidence="15" id="KW-1185">Reference proteome</keyword>
<dbReference type="Pfam" id="PF13912">
    <property type="entry name" value="zf-C2H2_6"/>
    <property type="match status" value="2"/>
</dbReference>
<evidence type="ECO:0000256" key="9">
    <source>
        <dbReference type="ARBA" id="ARBA00023163"/>
    </source>
</evidence>
<evidence type="ECO:0000256" key="5">
    <source>
        <dbReference type="ARBA" id="ARBA00022771"/>
    </source>
</evidence>
<feature type="domain" description="C2H2-type" evidence="13">
    <location>
        <begin position="391"/>
        <end position="418"/>
    </location>
</feature>
<evidence type="ECO:0000256" key="3">
    <source>
        <dbReference type="ARBA" id="ARBA00022723"/>
    </source>
</evidence>
<keyword evidence="6" id="KW-0862">Zinc</keyword>
<evidence type="ECO:0000256" key="2">
    <source>
        <dbReference type="ARBA" id="ARBA00006991"/>
    </source>
</evidence>
<proteinExistence type="inferred from homology"/>
<comment type="subcellular location">
    <subcellularLocation>
        <location evidence="1">Nucleus</location>
    </subcellularLocation>
</comment>
<keyword evidence="3" id="KW-0479">Metal-binding</keyword>
<evidence type="ECO:0000256" key="6">
    <source>
        <dbReference type="ARBA" id="ARBA00022833"/>
    </source>
</evidence>
<evidence type="ECO:0000256" key="7">
    <source>
        <dbReference type="ARBA" id="ARBA00023015"/>
    </source>
</evidence>
<reference evidence="14" key="1">
    <citation type="submission" date="2022-11" db="EMBL/GenBank/DDBJ databases">
        <title>Centuries of genome instability and evolution in soft-shell clam transmissible cancer (bioRxiv).</title>
        <authorList>
            <person name="Hart S.F.M."/>
            <person name="Yonemitsu M.A."/>
            <person name="Giersch R.M."/>
            <person name="Beal B.F."/>
            <person name="Arriagada G."/>
            <person name="Davis B.W."/>
            <person name="Ostrander E.A."/>
            <person name="Goff S.P."/>
            <person name="Metzger M.J."/>
        </authorList>
    </citation>
    <scope>NUCLEOTIDE SEQUENCE</scope>
    <source>
        <strain evidence="14">MELC-2E11</strain>
        <tissue evidence="14">Siphon/mantle</tissue>
    </source>
</reference>
<evidence type="ECO:0000256" key="11">
    <source>
        <dbReference type="PROSITE-ProRule" id="PRU00042"/>
    </source>
</evidence>
<evidence type="ECO:0000313" key="15">
    <source>
        <dbReference type="Proteomes" id="UP001164746"/>
    </source>
</evidence>
<evidence type="ECO:0000313" key="14">
    <source>
        <dbReference type="EMBL" id="WAQ97651.1"/>
    </source>
</evidence>
<evidence type="ECO:0000256" key="10">
    <source>
        <dbReference type="ARBA" id="ARBA00023242"/>
    </source>
</evidence>
<feature type="domain" description="C2H2-type" evidence="13">
    <location>
        <begin position="503"/>
        <end position="526"/>
    </location>
</feature>
<feature type="domain" description="C2H2-type" evidence="13">
    <location>
        <begin position="604"/>
        <end position="631"/>
    </location>
</feature>
<dbReference type="PANTHER" id="PTHR24393">
    <property type="entry name" value="ZINC FINGER PROTEIN"/>
    <property type="match status" value="1"/>
</dbReference>
<dbReference type="InterPro" id="IPR013087">
    <property type="entry name" value="Znf_C2H2_type"/>
</dbReference>
<evidence type="ECO:0000256" key="8">
    <source>
        <dbReference type="ARBA" id="ARBA00023125"/>
    </source>
</evidence>
<feature type="region of interest" description="Disordered" evidence="12">
    <location>
        <begin position="306"/>
        <end position="330"/>
    </location>
</feature>
<dbReference type="Proteomes" id="UP001164746">
    <property type="component" value="Chromosome 2"/>
</dbReference>
<feature type="domain" description="C2H2-type" evidence="13">
    <location>
        <begin position="695"/>
        <end position="722"/>
    </location>
</feature>
<dbReference type="SMART" id="SM00355">
    <property type="entry name" value="ZnF_C2H2"/>
    <property type="match status" value="13"/>
</dbReference>
<dbReference type="PROSITE" id="PS50157">
    <property type="entry name" value="ZINC_FINGER_C2H2_2"/>
    <property type="match status" value="12"/>
</dbReference>
<evidence type="ECO:0000259" key="13">
    <source>
        <dbReference type="PROSITE" id="PS50157"/>
    </source>
</evidence>
<feature type="domain" description="C2H2-type" evidence="13">
    <location>
        <begin position="760"/>
        <end position="787"/>
    </location>
</feature>
<evidence type="ECO:0000256" key="12">
    <source>
        <dbReference type="SAM" id="MobiDB-lite"/>
    </source>
</evidence>